<protein>
    <submittedName>
        <fullName evidence="2">Sulfate transporter</fullName>
    </submittedName>
</protein>
<keyword evidence="1" id="KW-0472">Membrane</keyword>
<evidence type="ECO:0000313" key="2">
    <source>
        <dbReference type="EMBL" id="GFM34513.1"/>
    </source>
</evidence>
<dbReference type="GO" id="GO:0015098">
    <property type="term" value="F:molybdate ion transmembrane transporter activity"/>
    <property type="evidence" value="ECO:0007669"/>
    <property type="project" value="InterPro"/>
</dbReference>
<dbReference type="PANTHER" id="PTHR31970:SF9">
    <property type="entry name" value="MOLYBDATE TRANSPORTER 2"/>
    <property type="match status" value="1"/>
</dbReference>
<evidence type="ECO:0000313" key="3">
    <source>
        <dbReference type="Proteomes" id="UP000503840"/>
    </source>
</evidence>
<dbReference type="Proteomes" id="UP000503840">
    <property type="component" value="Unassembled WGS sequence"/>
</dbReference>
<feature type="transmembrane region" description="Helical" evidence="1">
    <location>
        <begin position="150"/>
        <end position="171"/>
    </location>
</feature>
<feature type="transmembrane region" description="Helical" evidence="1">
    <location>
        <begin position="36"/>
        <end position="55"/>
    </location>
</feature>
<dbReference type="EMBL" id="BLVO01000013">
    <property type="protein sequence ID" value="GFM34513.1"/>
    <property type="molecule type" value="Genomic_DNA"/>
</dbReference>
<dbReference type="InterPro" id="IPR031563">
    <property type="entry name" value="MOT1/MOT2"/>
</dbReference>
<feature type="transmembrane region" description="Helical" evidence="1">
    <location>
        <begin position="325"/>
        <end position="347"/>
    </location>
</feature>
<keyword evidence="1" id="KW-1133">Transmembrane helix</keyword>
<dbReference type="RefSeq" id="WP_243452182.1">
    <property type="nucleotide sequence ID" value="NZ_BLVO01000013.1"/>
</dbReference>
<proteinExistence type="predicted"/>
<feature type="transmembrane region" description="Helical" evidence="1">
    <location>
        <begin position="67"/>
        <end position="95"/>
    </location>
</feature>
<sequence>MAIRFNRMELAGSLGDLGALLPLALGMILINGLDPVGLFFCVGLFYLLGGAYYRAPIAVQPMKTVSAYAVATGISATAIAASGMWLGVLLLLAAYGPVLTFLKRFIPIPVVRGVQVSTGVLLAIQGCKLVLGRSSLQGALSEPHLGLGSIFGVPWSIILGLLALGAILALLDSKRYPAALVVVSGGFITGLLFKGAGLSLGLYSPSLFPFGLPSWADFAFALPMLVLPQLPMTIGNAVFANADLSNQLFPEAKEKVTPKALCVTMGIACLTSSFLGGMPMCHGSGGLAAHYRFGARTNGSNLFAGALFLGASILLGPSLVNALNLIPLAVLGVLLFMAGVELCLTIRDLTERSGLFIVFFMLVFSITVNLAVAFLAGIVLSRYVEYRRISI</sequence>
<feature type="transmembrane region" description="Helical" evidence="1">
    <location>
        <begin position="218"/>
        <end position="239"/>
    </location>
</feature>
<dbReference type="AlphaFoldDB" id="A0A7J0BL90"/>
<feature type="transmembrane region" description="Helical" evidence="1">
    <location>
        <begin position="353"/>
        <end position="380"/>
    </location>
</feature>
<comment type="caution">
    <text evidence="2">The sequence shown here is derived from an EMBL/GenBank/DDBJ whole genome shotgun (WGS) entry which is preliminary data.</text>
</comment>
<feature type="transmembrane region" description="Helical" evidence="1">
    <location>
        <begin position="260"/>
        <end position="280"/>
    </location>
</feature>
<feature type="transmembrane region" description="Helical" evidence="1">
    <location>
        <begin position="300"/>
        <end position="320"/>
    </location>
</feature>
<accession>A0A7J0BL90</accession>
<keyword evidence="1" id="KW-0812">Transmembrane</keyword>
<reference evidence="2 3" key="1">
    <citation type="submission" date="2020-05" db="EMBL/GenBank/DDBJ databases">
        <title>Draft genome sequence of Desulfovibrio sp. strain HN2T.</title>
        <authorList>
            <person name="Ueno A."/>
            <person name="Tamazawa S."/>
            <person name="Tamamura S."/>
            <person name="Murakami T."/>
            <person name="Kiyama T."/>
            <person name="Inomata H."/>
            <person name="Amano Y."/>
            <person name="Miyakawa K."/>
            <person name="Tamaki H."/>
            <person name="Naganuma T."/>
            <person name="Kaneko K."/>
        </authorList>
    </citation>
    <scope>NUCLEOTIDE SEQUENCE [LARGE SCALE GENOMIC DNA]</scope>
    <source>
        <strain evidence="2 3">HN2</strain>
    </source>
</reference>
<gene>
    <name evidence="2" type="ORF">DSM101010T_28780</name>
</gene>
<dbReference type="PANTHER" id="PTHR31970">
    <property type="match status" value="1"/>
</dbReference>
<keyword evidence="3" id="KW-1185">Reference proteome</keyword>
<dbReference type="Pfam" id="PF16983">
    <property type="entry name" value="MFS_MOT1"/>
    <property type="match status" value="2"/>
</dbReference>
<organism evidence="2 3">
    <name type="scientific">Desulfovibrio subterraneus</name>
    <dbReference type="NCBI Taxonomy" id="2718620"/>
    <lineage>
        <taxon>Bacteria</taxon>
        <taxon>Pseudomonadati</taxon>
        <taxon>Thermodesulfobacteriota</taxon>
        <taxon>Desulfovibrionia</taxon>
        <taxon>Desulfovibrionales</taxon>
        <taxon>Desulfovibrionaceae</taxon>
        <taxon>Desulfovibrio</taxon>
    </lineage>
</organism>
<name>A0A7J0BL90_9BACT</name>
<feature type="transmembrane region" description="Helical" evidence="1">
    <location>
        <begin position="178"/>
        <end position="198"/>
    </location>
</feature>
<evidence type="ECO:0000256" key="1">
    <source>
        <dbReference type="SAM" id="Phobius"/>
    </source>
</evidence>